<dbReference type="AlphaFoldDB" id="A0A0G0TVG2"/>
<evidence type="ECO:0000313" key="1">
    <source>
        <dbReference type="EMBL" id="KKR51070.1"/>
    </source>
</evidence>
<comment type="caution">
    <text evidence="1">The sequence shown here is derived from an EMBL/GenBank/DDBJ whole genome shotgun (WGS) entry which is preliminary data.</text>
</comment>
<name>A0A0G0TVG2_9BACT</name>
<gene>
    <name evidence="1" type="ORF">UT84_C0003G0065</name>
</gene>
<protein>
    <submittedName>
        <fullName evidence="1">Uncharacterized protein</fullName>
    </submittedName>
</protein>
<dbReference type="EMBL" id="LBYI01000003">
    <property type="protein sequence ID" value="KKR51070.1"/>
    <property type="molecule type" value="Genomic_DNA"/>
</dbReference>
<evidence type="ECO:0000313" key="2">
    <source>
        <dbReference type="Proteomes" id="UP000034531"/>
    </source>
</evidence>
<dbReference type="Proteomes" id="UP000034531">
    <property type="component" value="Unassembled WGS sequence"/>
</dbReference>
<proteinExistence type="predicted"/>
<sequence>MSERPSVEDNMLRYLVEPGEFHVGSQGWRAVIIFQYHDERFPRMERVGTCDTRDSAWDLIRRMKETIDVEAVVVNDDKSLLSGGIDK</sequence>
<organism evidence="1 2">
    <name type="scientific">Candidatus Curtissbacteria bacterium GW2011_GWA1_40_16</name>
    <dbReference type="NCBI Taxonomy" id="1618405"/>
    <lineage>
        <taxon>Bacteria</taxon>
        <taxon>Candidatus Curtissiibacteriota</taxon>
    </lineage>
</organism>
<reference evidence="1 2" key="1">
    <citation type="journal article" date="2015" name="Nature">
        <title>rRNA introns, odd ribosomes, and small enigmatic genomes across a large radiation of phyla.</title>
        <authorList>
            <person name="Brown C.T."/>
            <person name="Hug L.A."/>
            <person name="Thomas B.C."/>
            <person name="Sharon I."/>
            <person name="Castelle C.J."/>
            <person name="Singh A."/>
            <person name="Wilkins M.J."/>
            <person name="Williams K.H."/>
            <person name="Banfield J.F."/>
        </authorList>
    </citation>
    <scope>NUCLEOTIDE SEQUENCE [LARGE SCALE GENOMIC DNA]</scope>
</reference>
<accession>A0A0G0TVG2</accession>